<dbReference type="AlphaFoldDB" id="A0A948S1K2"/>
<reference evidence="1" key="1">
    <citation type="submission" date="2021-05" db="EMBL/GenBank/DDBJ databases">
        <title>Energy efficiency and biological interactions define the core microbiome of deep oligotrophic groundwater.</title>
        <authorList>
            <person name="Mehrshad M."/>
            <person name="Lopez-Fernandez M."/>
            <person name="Bell E."/>
            <person name="Bernier-Latmani R."/>
            <person name="Bertilsson S."/>
            <person name="Dopson M."/>
        </authorList>
    </citation>
    <scope>NUCLEOTIDE SEQUENCE</scope>
    <source>
        <strain evidence="1">Modern_marine.mb.64</strain>
    </source>
</reference>
<name>A0A948S1K2_UNCEI</name>
<organism evidence="1 2">
    <name type="scientific">Eiseniibacteriota bacterium</name>
    <dbReference type="NCBI Taxonomy" id="2212470"/>
    <lineage>
        <taxon>Bacteria</taxon>
        <taxon>Candidatus Eiseniibacteriota</taxon>
    </lineage>
</organism>
<evidence type="ECO:0000313" key="1">
    <source>
        <dbReference type="EMBL" id="MBU2692149.1"/>
    </source>
</evidence>
<evidence type="ECO:0000313" key="2">
    <source>
        <dbReference type="Proteomes" id="UP000777784"/>
    </source>
</evidence>
<sequence>MAALKACIEYADDNAIPGGTSFVQGHKMDLFELIRRGAVKLIAGRSCRQSITRFSTEWKEVAFAAPDRLDGFNAVRRSCRRVTARGL</sequence>
<proteinExistence type="predicted"/>
<dbReference type="Proteomes" id="UP000777784">
    <property type="component" value="Unassembled WGS sequence"/>
</dbReference>
<accession>A0A948S1K2</accession>
<protein>
    <submittedName>
        <fullName evidence="1">Uncharacterized protein</fullName>
    </submittedName>
</protein>
<gene>
    <name evidence="1" type="ORF">KJ970_14605</name>
</gene>
<comment type="caution">
    <text evidence="1">The sequence shown here is derived from an EMBL/GenBank/DDBJ whole genome shotgun (WGS) entry which is preliminary data.</text>
</comment>
<dbReference type="EMBL" id="JAHJDP010000085">
    <property type="protein sequence ID" value="MBU2692149.1"/>
    <property type="molecule type" value="Genomic_DNA"/>
</dbReference>